<dbReference type="NCBIfam" id="TIGR01127">
    <property type="entry name" value="ilvA_1Cterm"/>
    <property type="match status" value="1"/>
</dbReference>
<protein>
    <submittedName>
        <fullName evidence="7">Threonine dehydratase</fullName>
        <ecNumber evidence="7">4.3.1.19</ecNumber>
    </submittedName>
</protein>
<dbReference type="GO" id="GO:0003941">
    <property type="term" value="F:L-serine ammonia-lyase activity"/>
    <property type="evidence" value="ECO:0007669"/>
    <property type="project" value="UniProtKB-EC"/>
</dbReference>
<evidence type="ECO:0000256" key="3">
    <source>
        <dbReference type="ARBA" id="ARBA00022898"/>
    </source>
</evidence>
<dbReference type="GO" id="GO:0030170">
    <property type="term" value="F:pyridoxal phosphate binding"/>
    <property type="evidence" value="ECO:0007669"/>
    <property type="project" value="InterPro"/>
</dbReference>
<evidence type="ECO:0000259" key="6">
    <source>
        <dbReference type="Pfam" id="PF00291"/>
    </source>
</evidence>
<dbReference type="PANTHER" id="PTHR48078">
    <property type="entry name" value="THREONINE DEHYDRATASE, MITOCHONDRIAL-RELATED"/>
    <property type="match status" value="1"/>
</dbReference>
<dbReference type="Gene3D" id="3.30.70.260">
    <property type="match status" value="1"/>
</dbReference>
<comment type="similarity">
    <text evidence="2">Belongs to the serine/threonine dehydratase family.</text>
</comment>
<dbReference type="GO" id="GO:0006567">
    <property type="term" value="P:L-threonine catabolic process"/>
    <property type="evidence" value="ECO:0007669"/>
    <property type="project" value="InterPro"/>
</dbReference>
<dbReference type="CDD" id="cd01562">
    <property type="entry name" value="Thr-dehyd"/>
    <property type="match status" value="1"/>
</dbReference>
<dbReference type="FunFam" id="3.40.50.1100:FF:000005">
    <property type="entry name" value="Threonine dehydratase catabolic"/>
    <property type="match status" value="1"/>
</dbReference>
<feature type="domain" description="Tryptophan synthase beta chain-like PALP" evidence="6">
    <location>
        <begin position="20"/>
        <end position="312"/>
    </location>
</feature>
<comment type="cofactor">
    <cofactor evidence="1">
        <name>pyridoxal 5'-phosphate</name>
        <dbReference type="ChEBI" id="CHEBI:597326"/>
    </cofactor>
</comment>
<evidence type="ECO:0000256" key="4">
    <source>
        <dbReference type="ARBA" id="ARBA00023239"/>
    </source>
</evidence>
<dbReference type="Gene3D" id="3.40.50.1100">
    <property type="match status" value="2"/>
</dbReference>
<dbReference type="InterPro" id="IPR050147">
    <property type="entry name" value="Ser/Thr_Dehydratase"/>
</dbReference>
<organism evidence="7 8">
    <name type="scientific">Helicobacter bilis</name>
    <dbReference type="NCBI Taxonomy" id="37372"/>
    <lineage>
        <taxon>Bacteria</taxon>
        <taxon>Pseudomonadati</taxon>
        <taxon>Campylobacterota</taxon>
        <taxon>Epsilonproteobacteria</taxon>
        <taxon>Campylobacterales</taxon>
        <taxon>Helicobacteraceae</taxon>
        <taxon>Helicobacter</taxon>
    </lineage>
</organism>
<dbReference type="GO" id="GO:0004794">
    <property type="term" value="F:threonine deaminase activity"/>
    <property type="evidence" value="ECO:0007669"/>
    <property type="project" value="UniProtKB-EC"/>
</dbReference>
<accession>A0A1Q2LHT4</accession>
<dbReference type="RefSeq" id="WP_077388868.1">
    <property type="nucleotide sequence ID" value="NZ_CALESD010000152.1"/>
</dbReference>
<dbReference type="EMBL" id="CP019645">
    <property type="protein sequence ID" value="AQQ59939.1"/>
    <property type="molecule type" value="Genomic_DNA"/>
</dbReference>
<dbReference type="PANTHER" id="PTHR48078:SF6">
    <property type="entry name" value="L-THREONINE DEHYDRATASE CATABOLIC TDCB"/>
    <property type="match status" value="1"/>
</dbReference>
<keyword evidence="3" id="KW-0663">Pyridoxal phosphate</keyword>
<evidence type="ECO:0000313" key="8">
    <source>
        <dbReference type="Proteomes" id="UP000188298"/>
    </source>
</evidence>
<dbReference type="InterPro" id="IPR001926">
    <property type="entry name" value="TrpB-like_PALP"/>
</dbReference>
<dbReference type="Proteomes" id="UP000188298">
    <property type="component" value="Chromosome"/>
</dbReference>
<proteinExistence type="inferred from homology"/>
<comment type="catalytic activity">
    <reaction evidence="5">
        <text>L-serine = pyruvate + NH4(+)</text>
        <dbReference type="Rhea" id="RHEA:19169"/>
        <dbReference type="ChEBI" id="CHEBI:15361"/>
        <dbReference type="ChEBI" id="CHEBI:28938"/>
        <dbReference type="ChEBI" id="CHEBI:33384"/>
        <dbReference type="EC" id="4.3.1.17"/>
    </reaction>
</comment>
<dbReference type="InterPro" id="IPR005789">
    <property type="entry name" value="Thr_deHydtase_catblc"/>
</dbReference>
<dbReference type="PROSITE" id="PS00165">
    <property type="entry name" value="DEHYDRATASE_SER_THR"/>
    <property type="match status" value="1"/>
</dbReference>
<dbReference type="GO" id="GO:0009097">
    <property type="term" value="P:isoleucine biosynthetic process"/>
    <property type="evidence" value="ECO:0007669"/>
    <property type="project" value="TreeGrafter"/>
</dbReference>
<sequence>MGLIELDSIKAAKNRLQHIIMQHPLAYAPRLSNIANAKVYLKKENLQPTGAFKIRGAFNKIATLKELDSKNNTQILNKGVICASAGNHAQGVAFSAQHFHTRAVIVMPESTPLLKVIGTKAMGAEVVLAGNNYDEAYEKAQKIAQEENLTFIHPFADIDVMAGQGSIALEMIAEEELDVVIVPIGGGGLISGIASAYKALSPKTRIIGVNAKGANAMKQSFYARAMQNSSSVKTIADGIAVRDVNEMTFNCIMSCVDGIVEVDDEEIASAILFLLESQKLVVEGAGAASVAALMHHKVKISPNEKVGVVLSGGNIDVTMLNIIIEKALLKSDRKMKFQVILVDKPGSLQNLTELLTKEGANIVFINYSRISTKLEYGDAIVELALEIKGKEHKDSVYKILLEHGYQFSEMP</sequence>
<dbReference type="InterPro" id="IPR036052">
    <property type="entry name" value="TrpB-like_PALP_sf"/>
</dbReference>
<dbReference type="InterPro" id="IPR000634">
    <property type="entry name" value="Ser/Thr_deHydtase_PyrdxlP-BS"/>
</dbReference>
<evidence type="ECO:0000313" key="7">
    <source>
        <dbReference type="EMBL" id="AQQ59939.1"/>
    </source>
</evidence>
<name>A0A1Q2LHT4_9HELI</name>
<reference evidence="7 8" key="1">
    <citation type="submission" date="2017-02" db="EMBL/GenBank/DDBJ databases">
        <title>Whole genome sequencing of Helicobacter bilis strain AAQJH.</title>
        <authorList>
            <person name="Conlan S."/>
            <person name="Thomas P.J."/>
            <person name="Mullikin J."/>
            <person name="Palmore T.N."/>
            <person name="Frank K.M."/>
            <person name="Segre J.A."/>
        </authorList>
    </citation>
    <scope>NUCLEOTIDE SEQUENCE [LARGE SCALE GENOMIC DNA]</scope>
    <source>
        <strain evidence="7 8">AAQJH</strain>
    </source>
</reference>
<evidence type="ECO:0000256" key="2">
    <source>
        <dbReference type="ARBA" id="ARBA00010869"/>
    </source>
</evidence>
<evidence type="ECO:0000256" key="5">
    <source>
        <dbReference type="ARBA" id="ARBA00049406"/>
    </source>
</evidence>
<dbReference type="KEGG" id="hbl:XJ32_07400"/>
<keyword evidence="4 7" id="KW-0456">Lyase</keyword>
<dbReference type="SUPFAM" id="SSF53686">
    <property type="entry name" value="Tryptophan synthase beta subunit-like PLP-dependent enzymes"/>
    <property type="match status" value="1"/>
</dbReference>
<dbReference type="AlphaFoldDB" id="A0A1Q2LHT4"/>
<dbReference type="InterPro" id="IPR044561">
    <property type="entry name" value="ACT_ThrD-II-like"/>
</dbReference>
<dbReference type="GO" id="GO:0006565">
    <property type="term" value="P:L-serine catabolic process"/>
    <property type="evidence" value="ECO:0007669"/>
    <property type="project" value="TreeGrafter"/>
</dbReference>
<evidence type="ECO:0000256" key="1">
    <source>
        <dbReference type="ARBA" id="ARBA00001933"/>
    </source>
</evidence>
<dbReference type="Pfam" id="PF00291">
    <property type="entry name" value="PALP"/>
    <property type="match status" value="1"/>
</dbReference>
<dbReference type="CDD" id="cd04886">
    <property type="entry name" value="ACT_ThrD-II-like"/>
    <property type="match status" value="1"/>
</dbReference>
<dbReference type="FunFam" id="3.40.50.1100:FF:000007">
    <property type="entry name" value="L-threonine dehydratase catabolic TdcB"/>
    <property type="match status" value="1"/>
</dbReference>
<dbReference type="EC" id="4.3.1.19" evidence="7"/>
<gene>
    <name evidence="7" type="ORF">XJ32_07400</name>
</gene>